<evidence type="ECO:0000313" key="2">
    <source>
        <dbReference type="EMBL" id="PGH36107.1"/>
    </source>
</evidence>
<name>A0A2B7ZTL7_9EURO</name>
<protein>
    <submittedName>
        <fullName evidence="2">Uncharacterized protein</fullName>
    </submittedName>
</protein>
<keyword evidence="3" id="KW-1185">Reference proteome</keyword>
<organism evidence="2 3">
    <name type="scientific">[Emmonsia] crescens</name>
    <dbReference type="NCBI Taxonomy" id="73230"/>
    <lineage>
        <taxon>Eukaryota</taxon>
        <taxon>Fungi</taxon>
        <taxon>Dikarya</taxon>
        <taxon>Ascomycota</taxon>
        <taxon>Pezizomycotina</taxon>
        <taxon>Eurotiomycetes</taxon>
        <taxon>Eurotiomycetidae</taxon>
        <taxon>Onygenales</taxon>
        <taxon>Ajellomycetaceae</taxon>
        <taxon>Emergomyces</taxon>
    </lineage>
</organism>
<accession>A0A2B7ZTL7</accession>
<gene>
    <name evidence="2" type="ORF">GX50_01119</name>
</gene>
<evidence type="ECO:0000313" key="3">
    <source>
        <dbReference type="Proteomes" id="UP000226031"/>
    </source>
</evidence>
<dbReference type="AlphaFoldDB" id="A0A2B7ZTL7"/>
<evidence type="ECO:0000256" key="1">
    <source>
        <dbReference type="SAM" id="MobiDB-lite"/>
    </source>
</evidence>
<feature type="compositionally biased region" description="Polar residues" evidence="1">
    <location>
        <begin position="67"/>
        <end position="79"/>
    </location>
</feature>
<dbReference type="VEuPathDB" id="FungiDB:EMCG_04537"/>
<proteinExistence type="predicted"/>
<feature type="region of interest" description="Disordered" evidence="1">
    <location>
        <begin position="59"/>
        <end position="114"/>
    </location>
</feature>
<sequence>MKRNFAETFIDPELDLEPEEETLARLGYHVDPAGEFLPNWAPPAPGAGLEADNHVEVAYPAHIDPQLSASAGDTQQNQEPLFLDDDDHDDDNHDDDTAAAQGVEFDRGFYRDSK</sequence>
<comment type="caution">
    <text evidence="2">The sequence shown here is derived from an EMBL/GenBank/DDBJ whole genome shotgun (WGS) entry which is preliminary data.</text>
</comment>
<feature type="compositionally biased region" description="Acidic residues" evidence="1">
    <location>
        <begin position="82"/>
        <end position="94"/>
    </location>
</feature>
<dbReference type="Proteomes" id="UP000226031">
    <property type="component" value="Unassembled WGS sequence"/>
</dbReference>
<reference evidence="2 3" key="1">
    <citation type="submission" date="2017-10" db="EMBL/GenBank/DDBJ databases">
        <title>Comparative genomics in systemic dimorphic fungi from Ajellomycetaceae.</title>
        <authorList>
            <person name="Munoz J.F."/>
            <person name="Mcewen J.G."/>
            <person name="Clay O.K."/>
            <person name="Cuomo C.A."/>
        </authorList>
    </citation>
    <scope>NUCLEOTIDE SEQUENCE [LARGE SCALE GENOMIC DNA]</scope>
    <source>
        <strain evidence="2 3">UAMH4076</strain>
    </source>
</reference>
<dbReference type="STRING" id="73230.A0A2B7ZTL7"/>
<feature type="compositionally biased region" description="Basic and acidic residues" evidence="1">
    <location>
        <begin position="104"/>
        <end position="114"/>
    </location>
</feature>
<dbReference type="EMBL" id="PDND01000012">
    <property type="protein sequence ID" value="PGH36107.1"/>
    <property type="molecule type" value="Genomic_DNA"/>
</dbReference>